<protein>
    <submittedName>
        <fullName evidence="2">Uncharacterized protein</fullName>
    </submittedName>
</protein>
<evidence type="ECO:0000256" key="1">
    <source>
        <dbReference type="SAM" id="Phobius"/>
    </source>
</evidence>
<keyword evidence="1" id="KW-1133">Transmembrane helix</keyword>
<accession>A0AA87USE6</accession>
<keyword evidence="1" id="KW-0812">Transmembrane</keyword>
<sequence>MGFAVRTWALSGQPFGAVPRARHLLVLLLAVTGVLVGLLGMHGFEGTSHATRDAAHTPAAHVVVDDGGPAFLHCAETGCDELGLMAASCVLALLALTLLLPASPVRWFVRTCAPPVRSFPLFARSIPTPSLIALSISRT</sequence>
<dbReference type="EMBL" id="BJUU01000012">
    <property type="protein sequence ID" value="GEK80594.1"/>
    <property type="molecule type" value="Genomic_DNA"/>
</dbReference>
<feature type="transmembrane region" description="Helical" evidence="1">
    <location>
        <begin position="24"/>
        <end position="44"/>
    </location>
</feature>
<evidence type="ECO:0000313" key="2">
    <source>
        <dbReference type="EMBL" id="GEK80594.1"/>
    </source>
</evidence>
<dbReference type="AlphaFoldDB" id="A0AA87USE6"/>
<organism evidence="2 3">
    <name type="scientific">Agrococcus baldri</name>
    <dbReference type="NCBI Taxonomy" id="153730"/>
    <lineage>
        <taxon>Bacteria</taxon>
        <taxon>Bacillati</taxon>
        <taxon>Actinomycetota</taxon>
        <taxon>Actinomycetes</taxon>
        <taxon>Micrococcales</taxon>
        <taxon>Microbacteriaceae</taxon>
        <taxon>Agrococcus</taxon>
    </lineage>
</organism>
<proteinExistence type="predicted"/>
<evidence type="ECO:0000313" key="3">
    <source>
        <dbReference type="Proteomes" id="UP000321749"/>
    </source>
</evidence>
<dbReference type="Proteomes" id="UP000321749">
    <property type="component" value="Unassembled WGS sequence"/>
</dbReference>
<dbReference type="InterPro" id="IPR046151">
    <property type="entry name" value="DUF6153"/>
</dbReference>
<dbReference type="Pfam" id="PF19650">
    <property type="entry name" value="DUF6153"/>
    <property type="match status" value="1"/>
</dbReference>
<gene>
    <name evidence="2" type="ORF">ABA31_19450</name>
</gene>
<reference evidence="2 3" key="1">
    <citation type="submission" date="2019-07" db="EMBL/GenBank/DDBJ databases">
        <title>Whole genome shotgun sequence of Agrococcus baldri NBRC 103055.</title>
        <authorList>
            <person name="Hosoyama A."/>
            <person name="Uohara A."/>
            <person name="Ohji S."/>
            <person name="Ichikawa N."/>
        </authorList>
    </citation>
    <scope>NUCLEOTIDE SEQUENCE [LARGE SCALE GENOMIC DNA]</scope>
    <source>
        <strain evidence="2 3">NBRC 103055</strain>
    </source>
</reference>
<keyword evidence="1" id="KW-0472">Membrane</keyword>
<comment type="caution">
    <text evidence="2">The sequence shown here is derived from an EMBL/GenBank/DDBJ whole genome shotgun (WGS) entry which is preliminary data.</text>
</comment>
<feature type="transmembrane region" description="Helical" evidence="1">
    <location>
        <begin position="82"/>
        <end position="100"/>
    </location>
</feature>
<name>A0AA87USE6_9MICO</name>
<keyword evidence="3" id="KW-1185">Reference proteome</keyword>
<dbReference type="RefSeq" id="WP_146795035.1">
    <property type="nucleotide sequence ID" value="NZ_BJUU01000012.1"/>
</dbReference>